<feature type="transmembrane region" description="Helical" evidence="7">
    <location>
        <begin position="184"/>
        <end position="205"/>
    </location>
</feature>
<evidence type="ECO:0000256" key="5">
    <source>
        <dbReference type="ARBA" id="ARBA00038359"/>
    </source>
</evidence>
<feature type="transmembrane region" description="Helical" evidence="7">
    <location>
        <begin position="256"/>
        <end position="276"/>
    </location>
</feature>
<dbReference type="OrthoDB" id="5329176at2759"/>
<feature type="domain" description="Rhodopsin" evidence="8">
    <location>
        <begin position="42"/>
        <end position="282"/>
    </location>
</feature>
<evidence type="ECO:0000256" key="6">
    <source>
        <dbReference type="SAM" id="MobiDB-lite"/>
    </source>
</evidence>
<reference evidence="11" key="4">
    <citation type="journal article" date="2022" name="Microb. Genom.">
        <title>A global pangenome for the wheat fungal pathogen Pyrenophora tritici-repentis and prediction of effector protein structural homology.</title>
        <authorList>
            <person name="Moolhuijzen P.M."/>
            <person name="See P.T."/>
            <person name="Shi G."/>
            <person name="Powell H.R."/>
            <person name="Cockram J."/>
            <person name="Jorgensen L.N."/>
            <person name="Benslimane H."/>
            <person name="Strelkov S.E."/>
            <person name="Turner J."/>
            <person name="Liu Z."/>
            <person name="Moffat C.S."/>
        </authorList>
    </citation>
    <scope>NUCLEOTIDE SEQUENCE [LARGE SCALE GENOMIC DNA]</scope>
</reference>
<feature type="transmembrane region" description="Helical" evidence="7">
    <location>
        <begin position="142"/>
        <end position="164"/>
    </location>
</feature>
<keyword evidence="3 7" id="KW-1133">Transmembrane helix</keyword>
<feature type="transmembrane region" description="Helical" evidence="7">
    <location>
        <begin position="58"/>
        <end position="79"/>
    </location>
</feature>
<name>A0A2W1GB42_9PLEO</name>
<keyword evidence="11" id="KW-1185">Reference proteome</keyword>
<reference evidence="10" key="3">
    <citation type="journal article" date="2022" name="bioRxiv">
        <title>A global pangenome for the wheat fungal pathogen Pyrenophora tritici-repentis and prediction of effector protein structural homology.</title>
        <authorList>
            <person name="Moolhuijzen P."/>
            <person name="See P.T."/>
            <person name="Shi G."/>
            <person name="Powell H.R."/>
            <person name="Cockram J."/>
            <person name="Jorgensen L.N."/>
            <person name="Benslimane H."/>
            <person name="Strelkov S.E."/>
            <person name="Turner J."/>
            <person name="Liu Z."/>
            <person name="Moffat C.S."/>
        </authorList>
    </citation>
    <scope>NUCLEOTIDE SEQUENCE</scope>
    <source>
        <strain evidence="10">86-124</strain>
    </source>
</reference>
<dbReference type="EMBL" id="NQIK02000003">
    <property type="protein sequence ID" value="KAF7573182.1"/>
    <property type="molecule type" value="Genomic_DNA"/>
</dbReference>
<evidence type="ECO:0000256" key="4">
    <source>
        <dbReference type="ARBA" id="ARBA00023136"/>
    </source>
</evidence>
<feature type="compositionally biased region" description="Basic and acidic residues" evidence="6">
    <location>
        <begin position="395"/>
        <end position="406"/>
    </location>
</feature>
<feature type="region of interest" description="Disordered" evidence="6">
    <location>
        <begin position="370"/>
        <end position="406"/>
    </location>
</feature>
<feature type="transmembrane region" description="Helical" evidence="7">
    <location>
        <begin position="24"/>
        <end position="46"/>
    </location>
</feature>
<gene>
    <name evidence="10" type="ORF">Ptr86124_005011</name>
    <name evidence="9" type="ORF">PtrM4_080870</name>
</gene>
<proteinExistence type="inferred from homology"/>
<dbReference type="PANTHER" id="PTHR33048">
    <property type="entry name" value="PTH11-LIKE INTEGRAL MEMBRANE PROTEIN (AFU_ORTHOLOGUE AFUA_5G11245)"/>
    <property type="match status" value="1"/>
</dbReference>
<evidence type="ECO:0000313" key="10">
    <source>
        <dbReference type="EMBL" id="KAI1516474.1"/>
    </source>
</evidence>
<feature type="region of interest" description="Disordered" evidence="6">
    <location>
        <begin position="287"/>
        <end position="352"/>
    </location>
</feature>
<organism evidence="10 11">
    <name type="scientific">Pyrenophora tritici-repentis</name>
    <dbReference type="NCBI Taxonomy" id="45151"/>
    <lineage>
        <taxon>Eukaryota</taxon>
        <taxon>Fungi</taxon>
        <taxon>Dikarya</taxon>
        <taxon>Ascomycota</taxon>
        <taxon>Pezizomycotina</taxon>
        <taxon>Dothideomycetes</taxon>
        <taxon>Pleosporomycetidae</taxon>
        <taxon>Pleosporales</taxon>
        <taxon>Pleosporineae</taxon>
        <taxon>Pleosporaceae</taxon>
        <taxon>Pyrenophora</taxon>
    </lineage>
</organism>
<comment type="subcellular location">
    <subcellularLocation>
        <location evidence="1">Membrane</location>
        <topology evidence="1">Multi-pass membrane protein</topology>
    </subcellularLocation>
</comment>
<keyword evidence="2 7" id="KW-0812">Transmembrane</keyword>
<evidence type="ECO:0000256" key="2">
    <source>
        <dbReference type="ARBA" id="ARBA00022692"/>
    </source>
</evidence>
<keyword evidence="4 7" id="KW-0472">Membrane</keyword>
<evidence type="ECO:0000256" key="3">
    <source>
        <dbReference type="ARBA" id="ARBA00022989"/>
    </source>
</evidence>
<dbReference type="InterPro" id="IPR052337">
    <property type="entry name" value="SAT4-like"/>
</dbReference>
<evidence type="ECO:0000259" key="8">
    <source>
        <dbReference type="Pfam" id="PF20684"/>
    </source>
</evidence>
<reference evidence="9" key="1">
    <citation type="journal article" date="2018" name="BMC Genomics">
        <title>Comparative genomics of the wheat fungal pathogen Pyrenophora tritici-repentis reveals chromosomal variations and genome plasticity.</title>
        <authorList>
            <person name="Moolhuijzen P."/>
            <person name="See P.T."/>
            <person name="Hane J.K."/>
            <person name="Shi G."/>
            <person name="Liu Z."/>
            <person name="Oliver R.P."/>
            <person name="Moffat C.S."/>
        </authorList>
    </citation>
    <scope>NUCLEOTIDE SEQUENCE [LARGE SCALE GENOMIC DNA]</scope>
    <source>
        <strain evidence="9">M4</strain>
    </source>
</reference>
<dbReference type="AlphaFoldDB" id="A0A2W1GB42"/>
<sequence>MATTAPNPLDPKYSPGAEQARQDIMVGLSIVMTIIGVSCVALRVYTRGVIVRNMGPEDWTMIAATVCTVVFLVEIVAGAKELKLGFSAMSMTPTQMVNNIKLVLAIVVTYKLIMTLIKISILLIYLRLAVTSTFKRLCQGSIALLAVYQVVVIIVVFTQCTPLYKMWDFFNKVEGTCIDSNVFYHVTSIFHIIMDLWIIGLPVKLIMSIPRPPREKIALYIIFGLGIVSLLASVLRLQSLRVLTLSNDPFYDSLPINTWSMVEVNIGILCASIPTLKPLVSKAQRNRTQHALMRSSERAERVSNFGKSEKSEQFEQFQKPEQSQPPEPKASSWAWPRKEKSDGFGDGDNMLISLHPFASGDRRSYDMEWEMAHRAPPVPPKDGGDPRGPPPRYPDMVHSKSELALI</sequence>
<feature type="transmembrane region" description="Helical" evidence="7">
    <location>
        <begin position="99"/>
        <end position="130"/>
    </location>
</feature>
<dbReference type="InterPro" id="IPR049326">
    <property type="entry name" value="Rhodopsin_dom_fungi"/>
</dbReference>
<feature type="transmembrane region" description="Helical" evidence="7">
    <location>
        <begin position="217"/>
        <end position="236"/>
    </location>
</feature>
<comment type="similarity">
    <text evidence="5">Belongs to the SAT4 family.</text>
</comment>
<dbReference type="GO" id="GO:0016020">
    <property type="term" value="C:membrane"/>
    <property type="evidence" value="ECO:0007669"/>
    <property type="project" value="UniProtKB-SubCell"/>
</dbReference>
<dbReference type="EMBL" id="NRDI02000005">
    <property type="protein sequence ID" value="KAI1516474.1"/>
    <property type="molecule type" value="Genomic_DNA"/>
</dbReference>
<dbReference type="Proteomes" id="UP000245464">
    <property type="component" value="Chromosome 3"/>
</dbReference>
<dbReference type="PANTHER" id="PTHR33048:SF123">
    <property type="entry name" value="INTEGRAL MEMBRANE PROTEIN"/>
    <property type="match status" value="1"/>
</dbReference>
<evidence type="ECO:0000313" key="11">
    <source>
        <dbReference type="Proteomes" id="UP000249757"/>
    </source>
</evidence>
<reference evidence="10" key="2">
    <citation type="submission" date="2021-05" db="EMBL/GenBank/DDBJ databases">
        <authorList>
            <person name="Moolhuijzen P.M."/>
            <person name="Moffat C.S."/>
        </authorList>
    </citation>
    <scope>NUCLEOTIDE SEQUENCE</scope>
    <source>
        <strain evidence="10">86-124</strain>
    </source>
</reference>
<evidence type="ECO:0000256" key="1">
    <source>
        <dbReference type="ARBA" id="ARBA00004141"/>
    </source>
</evidence>
<dbReference type="Pfam" id="PF20684">
    <property type="entry name" value="Fung_rhodopsin"/>
    <property type="match status" value="1"/>
</dbReference>
<dbReference type="Proteomes" id="UP000249757">
    <property type="component" value="Unassembled WGS sequence"/>
</dbReference>
<evidence type="ECO:0000256" key="7">
    <source>
        <dbReference type="SAM" id="Phobius"/>
    </source>
</evidence>
<feature type="compositionally biased region" description="Basic and acidic residues" evidence="6">
    <location>
        <begin position="295"/>
        <end position="313"/>
    </location>
</feature>
<protein>
    <recommendedName>
        <fullName evidence="8">Rhodopsin domain-containing protein</fullName>
    </recommendedName>
</protein>
<evidence type="ECO:0000313" key="9">
    <source>
        <dbReference type="EMBL" id="KAF7573182.1"/>
    </source>
</evidence>
<accession>A0A2W1GB42</accession>
<comment type="caution">
    <text evidence="10">The sequence shown here is derived from an EMBL/GenBank/DDBJ whole genome shotgun (WGS) entry which is preliminary data.</text>
</comment>